<dbReference type="CDD" id="cd05401">
    <property type="entry name" value="NT_GlnE_GlnD_like"/>
    <property type="match status" value="1"/>
</dbReference>
<comment type="caution">
    <text evidence="2">The sequence shown here is derived from an EMBL/GenBank/DDBJ whole genome shotgun (WGS) entry which is preliminary data.</text>
</comment>
<dbReference type="InterPro" id="IPR023057">
    <property type="entry name" value="GlnE"/>
</dbReference>
<dbReference type="GO" id="GO:0000820">
    <property type="term" value="P:regulation of glutamine family amino acid metabolic process"/>
    <property type="evidence" value="ECO:0007669"/>
    <property type="project" value="TreeGrafter"/>
</dbReference>
<name>A0A348W7E3_9RHOB</name>
<evidence type="ECO:0000259" key="1">
    <source>
        <dbReference type="Pfam" id="PF03710"/>
    </source>
</evidence>
<dbReference type="Proteomes" id="UP000264719">
    <property type="component" value="Unassembled WGS sequence"/>
</dbReference>
<dbReference type="InterPro" id="IPR005190">
    <property type="entry name" value="GlnE_rpt_dom"/>
</dbReference>
<evidence type="ECO:0000313" key="2">
    <source>
        <dbReference type="EMBL" id="HAR50455.1"/>
    </source>
</evidence>
<gene>
    <name evidence="2" type="ORF">DCS45_01090</name>
</gene>
<accession>A0A348W7E3</accession>
<dbReference type="InterPro" id="IPR043519">
    <property type="entry name" value="NT_sf"/>
</dbReference>
<evidence type="ECO:0000313" key="3">
    <source>
        <dbReference type="Proteomes" id="UP000264719"/>
    </source>
</evidence>
<dbReference type="GO" id="GO:0008882">
    <property type="term" value="F:[glutamate-ammonia-ligase] adenylyltransferase activity"/>
    <property type="evidence" value="ECO:0007669"/>
    <property type="project" value="InterPro"/>
</dbReference>
<organism evidence="2 3">
    <name type="scientific">Roseovarius nubinhibens</name>
    <dbReference type="NCBI Taxonomy" id="314263"/>
    <lineage>
        <taxon>Bacteria</taxon>
        <taxon>Pseudomonadati</taxon>
        <taxon>Pseudomonadota</taxon>
        <taxon>Alphaproteobacteria</taxon>
        <taxon>Rhodobacterales</taxon>
        <taxon>Roseobacteraceae</taxon>
        <taxon>Roseovarius</taxon>
    </lineage>
</organism>
<feature type="domain" description="Glutamate-ammonia ligase adenylyltransferase repeated" evidence="1">
    <location>
        <begin position="34"/>
        <end position="269"/>
    </location>
</feature>
<dbReference type="GO" id="GO:0005829">
    <property type="term" value="C:cytosol"/>
    <property type="evidence" value="ECO:0007669"/>
    <property type="project" value="TreeGrafter"/>
</dbReference>
<keyword evidence="2" id="KW-0548">Nucleotidyltransferase</keyword>
<feature type="non-terminal residue" evidence="2">
    <location>
        <position position="320"/>
    </location>
</feature>
<protein>
    <submittedName>
        <fullName evidence="2">Glutamine-synthetase adenylyltransferase</fullName>
    </submittedName>
</protein>
<reference evidence="2 3" key="1">
    <citation type="journal article" date="2018" name="Nat. Biotechnol.">
        <title>A standardized bacterial taxonomy based on genome phylogeny substantially revises the tree of life.</title>
        <authorList>
            <person name="Parks D.H."/>
            <person name="Chuvochina M."/>
            <person name="Waite D.W."/>
            <person name="Rinke C."/>
            <person name="Skarshewski A."/>
            <person name="Chaumeil P.A."/>
            <person name="Hugenholtz P."/>
        </authorList>
    </citation>
    <scope>NUCLEOTIDE SEQUENCE [LARGE SCALE GENOMIC DNA]</scope>
    <source>
        <strain evidence="2">UBA9169</strain>
    </source>
</reference>
<dbReference type="PANTHER" id="PTHR30621">
    <property type="entry name" value="GLUTAMINE SYNTHETASE ADENYLYLTRANSFERASE"/>
    <property type="match status" value="1"/>
</dbReference>
<dbReference type="SUPFAM" id="SSF81301">
    <property type="entry name" value="Nucleotidyltransferase"/>
    <property type="match status" value="1"/>
</dbReference>
<dbReference type="Pfam" id="PF03710">
    <property type="entry name" value="GlnE"/>
    <property type="match status" value="1"/>
</dbReference>
<dbReference type="EMBL" id="DMVW01000016">
    <property type="protein sequence ID" value="HAR50455.1"/>
    <property type="molecule type" value="Genomic_DNA"/>
</dbReference>
<keyword evidence="2" id="KW-0808">Transferase</keyword>
<sequence>MTRCPRPHDPDAAEEARGQVPGLAPELADLVAGAAGCSPYLAGLIAREAGWLAEALGDPEAARAGLMAEVRGLEDGALGSGLRAAKGRIALLAGLADLAGVWPLEEVTGTLTEFADLACQRALTEAVGREIRRGKLPGQSEDDIETAGGMVVLAMGKMGAGELNYSSDIDLICLFDETRFGPEEFLDARASFVRATRRMSATLNDRTAEGYVFRTDLRLRPDPSVTPVCLAMAAAEAYYESLGRTWERAAYIKARPCAGDLAAGERFLATLKPFVWRRHLDFAAIEDAHNMRLRIREAKGFGRGIGQFGHNMKLGRGGIR</sequence>
<dbReference type="PANTHER" id="PTHR30621:SF0">
    <property type="entry name" value="BIFUNCTIONAL GLUTAMINE SYNTHETASE ADENYLYLTRANSFERASE_ADENYLYL-REMOVING ENZYME"/>
    <property type="match status" value="1"/>
</dbReference>
<dbReference type="Gene3D" id="3.30.460.10">
    <property type="entry name" value="Beta Polymerase, domain 2"/>
    <property type="match status" value="1"/>
</dbReference>
<dbReference type="AlphaFoldDB" id="A0A348W7E3"/>
<proteinExistence type="predicted"/>
<dbReference type="Gene3D" id="1.20.120.330">
    <property type="entry name" value="Nucleotidyltransferases domain 2"/>
    <property type="match status" value="1"/>
</dbReference>